<dbReference type="AlphaFoldDB" id="A0A2J4P8N9"/>
<sequence length="57" mass="6471">FKLPEIHLLPFHQYGEPKYHLLGKKWSMSMIKAPAESEIQPFRTLAERAGFSVTVGG</sequence>
<dbReference type="EMBL" id="PIDS01002351">
    <property type="protein sequence ID" value="PLL15175.1"/>
    <property type="molecule type" value="Genomic_DNA"/>
</dbReference>
<evidence type="ECO:0000313" key="1">
    <source>
        <dbReference type="EMBL" id="PLL15175.1"/>
    </source>
</evidence>
<feature type="non-terminal residue" evidence="1">
    <location>
        <position position="1"/>
    </location>
</feature>
<dbReference type="Gene3D" id="3.80.30.10">
    <property type="entry name" value="pyruvate-formate lyase- activating enzyme"/>
    <property type="match status" value="1"/>
</dbReference>
<protein>
    <submittedName>
        <fullName evidence="1">[formate-C-acetyltransferase]-activating enzyme</fullName>
    </submittedName>
</protein>
<dbReference type="Proteomes" id="UP000234505">
    <property type="component" value="Unassembled WGS sequence"/>
</dbReference>
<organism evidence="1 2">
    <name type="scientific">Klebsiella michiganensis</name>
    <dbReference type="NCBI Taxonomy" id="1134687"/>
    <lineage>
        <taxon>Bacteria</taxon>
        <taxon>Pseudomonadati</taxon>
        <taxon>Pseudomonadota</taxon>
        <taxon>Gammaproteobacteria</taxon>
        <taxon>Enterobacterales</taxon>
        <taxon>Enterobacteriaceae</taxon>
        <taxon>Klebsiella/Raoultella group</taxon>
        <taxon>Klebsiella</taxon>
    </lineage>
</organism>
<name>A0A2J4P8N9_9ENTR</name>
<dbReference type="GO" id="GO:0016740">
    <property type="term" value="F:transferase activity"/>
    <property type="evidence" value="ECO:0007669"/>
    <property type="project" value="UniProtKB-KW"/>
</dbReference>
<reference evidence="1 2" key="2">
    <citation type="submission" date="2018-01" db="EMBL/GenBank/DDBJ databases">
        <title>Genomic study of Klebsiella pneumoniae.</title>
        <authorList>
            <person name="Yang Y."/>
            <person name="Bicalho R."/>
        </authorList>
    </citation>
    <scope>NUCLEOTIDE SEQUENCE [LARGE SCALE GENOMIC DNA]</scope>
    <source>
        <strain evidence="1 2">A11</strain>
    </source>
</reference>
<evidence type="ECO:0000313" key="2">
    <source>
        <dbReference type="Proteomes" id="UP000234505"/>
    </source>
</evidence>
<accession>A0A2J4P8N9</accession>
<gene>
    <name evidence="1" type="ORF">CWN50_36570</name>
</gene>
<reference evidence="1 2" key="1">
    <citation type="submission" date="2017-11" db="EMBL/GenBank/DDBJ databases">
        <authorList>
            <person name="Han C.G."/>
        </authorList>
    </citation>
    <scope>NUCLEOTIDE SEQUENCE [LARGE SCALE GENOMIC DNA]</scope>
    <source>
        <strain evidence="1 2">A11</strain>
    </source>
</reference>
<comment type="caution">
    <text evidence="1">The sequence shown here is derived from an EMBL/GenBank/DDBJ whole genome shotgun (WGS) entry which is preliminary data.</text>
</comment>
<keyword evidence="1" id="KW-0808">Transferase</keyword>
<proteinExistence type="predicted"/>